<name>A0A1Y6KWG4_9GAMM</name>
<evidence type="ECO:0000313" key="2">
    <source>
        <dbReference type="Proteomes" id="UP000196485"/>
    </source>
</evidence>
<accession>A0A1Y6KWG4</accession>
<dbReference type="EMBL" id="FYAH01000002">
    <property type="protein sequence ID" value="SMY16519.1"/>
    <property type="molecule type" value="Genomic_DNA"/>
</dbReference>
<evidence type="ECO:0000313" key="1">
    <source>
        <dbReference type="EMBL" id="SMY16519.1"/>
    </source>
</evidence>
<organism evidence="1 2">
    <name type="scientific">Photobacterium aquimaris</name>
    <dbReference type="NCBI Taxonomy" id="512643"/>
    <lineage>
        <taxon>Bacteria</taxon>
        <taxon>Pseudomonadati</taxon>
        <taxon>Pseudomonadota</taxon>
        <taxon>Gammaproteobacteria</taxon>
        <taxon>Vibrionales</taxon>
        <taxon>Vibrionaceae</taxon>
        <taxon>Photobacterium</taxon>
    </lineage>
</organism>
<proteinExistence type="predicted"/>
<reference evidence="2" key="1">
    <citation type="submission" date="2017-06" db="EMBL/GenBank/DDBJ databases">
        <authorList>
            <person name="Rodrigo-Torres L."/>
            <person name="Arahal R. D."/>
            <person name="Lucena T."/>
        </authorList>
    </citation>
    <scope>NUCLEOTIDE SEQUENCE [LARGE SCALE GENOMIC DNA]</scope>
    <source>
        <strain evidence="2">type strain: CECT 9192</strain>
    </source>
</reference>
<protein>
    <submittedName>
        <fullName evidence="1">Uncharacterized protein</fullName>
    </submittedName>
</protein>
<sequence>MTTTNVMSQFFLQRLTDTENKEEYDAIVKMLTLCNWVPRAKDEEQ</sequence>
<gene>
    <name evidence="1" type="ORF">PAQU9191_01751</name>
</gene>
<dbReference type="RefSeq" id="WP_200815501.1">
    <property type="nucleotide sequence ID" value="NZ_FYAH01000002.1"/>
</dbReference>
<dbReference type="Proteomes" id="UP000196485">
    <property type="component" value="Unassembled WGS sequence"/>
</dbReference>
<keyword evidence="2" id="KW-1185">Reference proteome</keyword>
<dbReference type="AlphaFoldDB" id="A0A1Y6KWG4"/>